<gene>
    <name evidence="7" type="primary">LOC117651381</name>
</gene>
<dbReference type="AlphaFoldDB" id="A0A6P9A1I3"/>
<evidence type="ECO:0000313" key="6">
    <source>
        <dbReference type="Proteomes" id="UP000515158"/>
    </source>
</evidence>
<comment type="subcellular location">
    <subcellularLocation>
        <location evidence="1">Mitochondrion</location>
    </subcellularLocation>
</comment>
<dbReference type="GeneID" id="117651381"/>
<evidence type="ECO:0000313" key="7">
    <source>
        <dbReference type="RefSeq" id="XP_034251270.1"/>
    </source>
</evidence>
<dbReference type="GO" id="GO:0005739">
    <property type="term" value="C:mitochondrion"/>
    <property type="evidence" value="ECO:0007669"/>
    <property type="project" value="UniProtKB-SubCell"/>
</dbReference>
<dbReference type="OrthoDB" id="16535at2759"/>
<name>A0A6P9A1I3_THRPL</name>
<dbReference type="GO" id="GO:0033615">
    <property type="term" value="P:mitochondrial proton-transporting ATP synthase complex assembly"/>
    <property type="evidence" value="ECO:0007669"/>
    <property type="project" value="TreeGrafter"/>
</dbReference>
<protein>
    <submittedName>
        <fullName evidence="7">ATP synthase mitochondrial F1 complex assembly factor 1-like isoform X1</fullName>
    </submittedName>
</protein>
<feature type="region of interest" description="Disordered" evidence="5">
    <location>
        <begin position="135"/>
        <end position="155"/>
    </location>
</feature>
<feature type="compositionally biased region" description="Polar residues" evidence="5">
    <location>
        <begin position="135"/>
        <end position="154"/>
    </location>
</feature>
<dbReference type="InterPro" id="IPR010591">
    <property type="entry name" value="ATP11"/>
</dbReference>
<dbReference type="Pfam" id="PF06644">
    <property type="entry name" value="ATP11"/>
    <property type="match status" value="1"/>
</dbReference>
<dbReference type="InParanoid" id="A0A6P9A1I3"/>
<reference evidence="7" key="1">
    <citation type="submission" date="2025-08" db="UniProtKB">
        <authorList>
            <consortium name="RefSeq"/>
        </authorList>
    </citation>
    <scope>IDENTIFICATION</scope>
    <source>
        <tissue evidence="7">Total insect</tissue>
    </source>
</reference>
<organism evidence="7">
    <name type="scientific">Thrips palmi</name>
    <name type="common">Melon thrips</name>
    <dbReference type="NCBI Taxonomy" id="161013"/>
    <lineage>
        <taxon>Eukaryota</taxon>
        <taxon>Metazoa</taxon>
        <taxon>Ecdysozoa</taxon>
        <taxon>Arthropoda</taxon>
        <taxon>Hexapoda</taxon>
        <taxon>Insecta</taxon>
        <taxon>Pterygota</taxon>
        <taxon>Neoptera</taxon>
        <taxon>Paraneoptera</taxon>
        <taxon>Thysanoptera</taxon>
        <taxon>Terebrantia</taxon>
        <taxon>Thripoidea</taxon>
        <taxon>Thripidae</taxon>
        <taxon>Thrips</taxon>
    </lineage>
</organism>
<keyword evidence="6" id="KW-1185">Reference proteome</keyword>
<evidence type="ECO:0000256" key="4">
    <source>
        <dbReference type="ARBA" id="ARBA00023128"/>
    </source>
</evidence>
<evidence type="ECO:0000256" key="5">
    <source>
        <dbReference type="SAM" id="MobiDB-lite"/>
    </source>
</evidence>
<evidence type="ECO:0000256" key="1">
    <source>
        <dbReference type="ARBA" id="ARBA00004173"/>
    </source>
</evidence>
<dbReference type="PANTHER" id="PTHR13126:SF0">
    <property type="entry name" value="ATP SYNTHASE MITOCHONDRIAL F1 COMPLEX ASSEMBLY FACTOR 1"/>
    <property type="match status" value="1"/>
</dbReference>
<proteinExistence type="inferred from homology"/>
<accession>A0A6P9A1I3</accession>
<dbReference type="PANTHER" id="PTHR13126">
    <property type="entry name" value="CHAPERONE ATP11"/>
    <property type="match status" value="1"/>
</dbReference>
<dbReference type="Proteomes" id="UP000515158">
    <property type="component" value="Unplaced"/>
</dbReference>
<evidence type="ECO:0000256" key="3">
    <source>
        <dbReference type="ARBA" id="ARBA00022946"/>
    </source>
</evidence>
<dbReference type="KEGG" id="tpal:117651381"/>
<sequence>MAAAAVSVGLTLEMVSDSLPLALFCDVIVAGRVCKCLRLVDGLWLVHLPCSLYLVWCFRGVLNRGCSMIRSTPISRVQCKTFSVSGIRCKDNEDMNSLKTNPYFDKYSQKISQLEKSTPEELSQRITAIRRKAKSFNSRQGESQATSSNETSPFSKKKSLDDIVKLDLLKKKSPQEITDIWLQHFASAKDSISVVISAKVYSLILDTKSNHPTFLLPLPRQHGYEYFVSQSCGNEFHFTPLINYQTFKENAPECLALTHFTELANDKDIVLMQGEFNDDVLNISEAMCLTNQIHRYYGENDIKRQNLLARFSNSPEEFRHMDLIVELERLAS</sequence>
<dbReference type="RefSeq" id="XP_034251270.1">
    <property type="nucleotide sequence ID" value="XM_034395379.1"/>
</dbReference>
<evidence type="ECO:0000256" key="2">
    <source>
        <dbReference type="ARBA" id="ARBA00009116"/>
    </source>
</evidence>
<comment type="similarity">
    <text evidence="2">Belongs to the ATP11 family.</text>
</comment>
<keyword evidence="3" id="KW-0809">Transit peptide</keyword>
<keyword evidence="4" id="KW-0496">Mitochondrion</keyword>